<evidence type="ECO:0000313" key="1">
    <source>
        <dbReference type="EMBL" id="THD69909.1"/>
    </source>
</evidence>
<dbReference type="SFLD" id="SFLDG01129">
    <property type="entry name" value="C1.5:_HAD__Beta-PGM__Phosphata"/>
    <property type="match status" value="1"/>
</dbReference>
<name>A0A4S3M5A9_9FLAO</name>
<dbReference type="InterPro" id="IPR006439">
    <property type="entry name" value="HAD-SF_hydro_IA"/>
</dbReference>
<dbReference type="InterPro" id="IPR036412">
    <property type="entry name" value="HAD-like_sf"/>
</dbReference>
<dbReference type="Gene3D" id="1.10.150.240">
    <property type="entry name" value="Putative phosphatase, domain 2"/>
    <property type="match status" value="1"/>
</dbReference>
<dbReference type="SFLD" id="SFLDS00003">
    <property type="entry name" value="Haloacid_Dehalogenase"/>
    <property type="match status" value="1"/>
</dbReference>
<dbReference type="Proteomes" id="UP000305939">
    <property type="component" value="Unassembled WGS sequence"/>
</dbReference>
<gene>
    <name evidence="1" type="ORF">E7Z59_06175</name>
</gene>
<dbReference type="PANTHER" id="PTHR47478">
    <property type="match status" value="1"/>
</dbReference>
<accession>A0A4S3M5A9</accession>
<dbReference type="InterPro" id="IPR011951">
    <property type="entry name" value="HAD-SF_hydro_IA_YjjG/PynA"/>
</dbReference>
<protein>
    <submittedName>
        <fullName evidence="1">Noncanonical pyrimidine nucleotidase, YjjG family</fullName>
    </submittedName>
</protein>
<dbReference type="Pfam" id="PF00702">
    <property type="entry name" value="Hydrolase"/>
    <property type="match status" value="1"/>
</dbReference>
<dbReference type="InterPro" id="IPR023214">
    <property type="entry name" value="HAD_sf"/>
</dbReference>
<dbReference type="RefSeq" id="WP_136335400.1">
    <property type="nucleotide sequence ID" value="NZ_QXMP01000002.1"/>
</dbReference>
<dbReference type="GO" id="GO:0008253">
    <property type="term" value="F:5'-nucleotidase activity"/>
    <property type="evidence" value="ECO:0007669"/>
    <property type="project" value="InterPro"/>
</dbReference>
<dbReference type="OrthoDB" id="9802350at2"/>
<evidence type="ECO:0000313" key="2">
    <source>
        <dbReference type="Proteomes" id="UP000305939"/>
    </source>
</evidence>
<dbReference type="SUPFAM" id="SSF56784">
    <property type="entry name" value="HAD-like"/>
    <property type="match status" value="1"/>
</dbReference>
<dbReference type="AlphaFoldDB" id="A0A4S3M5A9"/>
<dbReference type="NCBIfam" id="TIGR01549">
    <property type="entry name" value="HAD-SF-IA-v1"/>
    <property type="match status" value="1"/>
</dbReference>
<keyword evidence="2" id="KW-1185">Reference proteome</keyword>
<dbReference type="EMBL" id="SSMC01000001">
    <property type="protein sequence ID" value="THD69909.1"/>
    <property type="molecule type" value="Genomic_DNA"/>
</dbReference>
<dbReference type="PANTHER" id="PTHR47478:SF1">
    <property type="entry name" value="PYRIMIDINE 5'-NUCLEOTIDASE YJJG"/>
    <property type="match status" value="1"/>
</dbReference>
<dbReference type="InterPro" id="IPR023198">
    <property type="entry name" value="PGP-like_dom2"/>
</dbReference>
<dbReference type="Gene3D" id="3.40.50.1000">
    <property type="entry name" value="HAD superfamily/HAD-like"/>
    <property type="match status" value="1"/>
</dbReference>
<dbReference type="NCBIfam" id="TIGR02254">
    <property type="entry name" value="YjjG_YfnB"/>
    <property type="match status" value="1"/>
</dbReference>
<organism evidence="1 2">
    <name type="scientific">Robertkochia marina</name>
    <dbReference type="NCBI Taxonomy" id="1227945"/>
    <lineage>
        <taxon>Bacteria</taxon>
        <taxon>Pseudomonadati</taxon>
        <taxon>Bacteroidota</taxon>
        <taxon>Flavobacteriia</taxon>
        <taxon>Flavobacteriales</taxon>
        <taxon>Flavobacteriaceae</taxon>
        <taxon>Robertkochia</taxon>
    </lineage>
</organism>
<reference evidence="1 2" key="1">
    <citation type="submission" date="2019-04" db="EMBL/GenBank/DDBJ databases">
        <title>Draft genome sequence of Robertkochia marina CC-AMO-30D.</title>
        <authorList>
            <person name="Hameed A."/>
            <person name="Lin S.-Y."/>
            <person name="Shahina M."/>
            <person name="Lai W.-A."/>
            <person name="Young C.-C."/>
        </authorList>
    </citation>
    <scope>NUCLEOTIDE SEQUENCE [LARGE SCALE GENOMIC DNA]</scope>
    <source>
        <strain evidence="1 2">CC-AMO-30D</strain>
    </source>
</reference>
<comment type="caution">
    <text evidence="1">The sequence shown here is derived from an EMBL/GenBank/DDBJ whole genome shotgun (WGS) entry which is preliminary data.</text>
</comment>
<dbReference type="InterPro" id="IPR052550">
    <property type="entry name" value="Pyrimidine_5'-ntase_YjjG"/>
</dbReference>
<dbReference type="PRINTS" id="PR00413">
    <property type="entry name" value="HADHALOGNASE"/>
</dbReference>
<proteinExistence type="predicted"/>
<sequence>MKDQIEHIFFDLDHTLWDFEKNSALAFKKIFEERELALDLDDFLHVYVPLNLKFWRMFRENRLTKTELRYIRLRSAFDELKYPCNDLLIKEIANDYLTYLPTFNHLFKETGTILSYLDQTYKLHIITNGFANVQEGKLVNSGIDHYFKVVVNSEMAGVKKPNPYIFKLAMKRAGARPERSLMIGDSFEADVLGALNAGMHALYFNPEGETVPGHIQSIGNLLEIKKLL</sequence>